<gene>
    <name evidence="1" type="ORF">J2S07_000796</name>
</gene>
<comment type="caution">
    <text evidence="1">The sequence shown here is derived from an EMBL/GenBank/DDBJ whole genome shotgun (WGS) entry which is preliminary data.</text>
</comment>
<dbReference type="Pfam" id="PF06940">
    <property type="entry name" value="DUF1287"/>
    <property type="match status" value="1"/>
</dbReference>
<accession>A0ABT9V0N1</accession>
<proteinExistence type="predicted"/>
<keyword evidence="2" id="KW-1185">Reference proteome</keyword>
<evidence type="ECO:0000313" key="2">
    <source>
        <dbReference type="Proteomes" id="UP001231362"/>
    </source>
</evidence>
<dbReference type="InterPro" id="IPR009706">
    <property type="entry name" value="DUF1287"/>
</dbReference>
<protein>
    <submittedName>
        <fullName evidence="1">Uncharacterized protein YijF (DUF1287 family)</fullName>
    </submittedName>
</protein>
<reference evidence="1 2" key="1">
    <citation type="submission" date="2023-07" db="EMBL/GenBank/DDBJ databases">
        <title>Genomic Encyclopedia of Type Strains, Phase IV (KMG-IV): sequencing the most valuable type-strain genomes for metagenomic binning, comparative biology and taxonomic classification.</title>
        <authorList>
            <person name="Goeker M."/>
        </authorList>
    </citation>
    <scope>NUCLEOTIDE SEQUENCE [LARGE SCALE GENOMIC DNA]</scope>
    <source>
        <strain evidence="1 2">DSM 23948</strain>
    </source>
</reference>
<organism evidence="1 2">
    <name type="scientific">Anoxybacillus andreesenii</name>
    <dbReference type="NCBI Taxonomy" id="1325932"/>
    <lineage>
        <taxon>Bacteria</taxon>
        <taxon>Bacillati</taxon>
        <taxon>Bacillota</taxon>
        <taxon>Bacilli</taxon>
        <taxon>Bacillales</taxon>
        <taxon>Anoxybacillaceae</taxon>
        <taxon>Anoxybacillus</taxon>
    </lineage>
</organism>
<evidence type="ECO:0000313" key="1">
    <source>
        <dbReference type="EMBL" id="MDQ0154492.1"/>
    </source>
</evidence>
<name>A0ABT9V0N1_9BACL</name>
<dbReference type="Proteomes" id="UP001231362">
    <property type="component" value="Unassembled WGS sequence"/>
</dbReference>
<sequence length="229" mass="26456">MSKASRIMVFICFVLLIFVLFFRKGMILDYVGIHIENPFSKELKIPETYVNVDRNHNDIPDPLDIVIAAREEVKNRTRYESNYYKGGYPPDEEGVCTDVIWRGLLGANILLKNQMDEDIAANTDLYARVEGKPDPNIDFRRVPNQYVFFERFTESLTTELIPGDVNNLKEWQPGDIVLFLDGYQHVGIVSDKRAKDGTPYFIHNNPPFAAEVKLSSFKTPIAGHYRWKY</sequence>
<dbReference type="EMBL" id="JAUSTU010000003">
    <property type="protein sequence ID" value="MDQ0154492.1"/>
    <property type="molecule type" value="Genomic_DNA"/>
</dbReference>
<dbReference type="RefSeq" id="WP_307149103.1">
    <property type="nucleotide sequence ID" value="NZ_JAUSTU010000003.1"/>
</dbReference>